<feature type="DNA-binding region" description="HMG box" evidence="3">
    <location>
        <begin position="112"/>
        <end position="181"/>
    </location>
</feature>
<organism evidence="6 7">
    <name type="scientific">Coprinellus micaceus</name>
    <name type="common">Glistening ink-cap mushroom</name>
    <name type="synonym">Coprinus micaceus</name>
    <dbReference type="NCBI Taxonomy" id="71717"/>
    <lineage>
        <taxon>Eukaryota</taxon>
        <taxon>Fungi</taxon>
        <taxon>Dikarya</taxon>
        <taxon>Basidiomycota</taxon>
        <taxon>Agaricomycotina</taxon>
        <taxon>Agaricomycetes</taxon>
        <taxon>Agaricomycetidae</taxon>
        <taxon>Agaricales</taxon>
        <taxon>Agaricineae</taxon>
        <taxon>Psathyrellaceae</taxon>
        <taxon>Coprinellus</taxon>
    </lineage>
</organism>
<feature type="compositionally biased region" description="Low complexity" evidence="4">
    <location>
        <begin position="314"/>
        <end position="327"/>
    </location>
</feature>
<feature type="compositionally biased region" description="Pro residues" evidence="4">
    <location>
        <begin position="53"/>
        <end position="63"/>
    </location>
</feature>
<reference evidence="6 7" key="1">
    <citation type="journal article" date="2019" name="Nat. Ecol. Evol.">
        <title>Megaphylogeny resolves global patterns of mushroom evolution.</title>
        <authorList>
            <person name="Varga T."/>
            <person name="Krizsan K."/>
            <person name="Foldi C."/>
            <person name="Dima B."/>
            <person name="Sanchez-Garcia M."/>
            <person name="Sanchez-Ramirez S."/>
            <person name="Szollosi G.J."/>
            <person name="Szarkandi J.G."/>
            <person name="Papp V."/>
            <person name="Albert L."/>
            <person name="Andreopoulos W."/>
            <person name="Angelini C."/>
            <person name="Antonin V."/>
            <person name="Barry K.W."/>
            <person name="Bougher N.L."/>
            <person name="Buchanan P."/>
            <person name="Buyck B."/>
            <person name="Bense V."/>
            <person name="Catcheside P."/>
            <person name="Chovatia M."/>
            <person name="Cooper J."/>
            <person name="Damon W."/>
            <person name="Desjardin D."/>
            <person name="Finy P."/>
            <person name="Geml J."/>
            <person name="Haridas S."/>
            <person name="Hughes K."/>
            <person name="Justo A."/>
            <person name="Karasinski D."/>
            <person name="Kautmanova I."/>
            <person name="Kiss B."/>
            <person name="Kocsube S."/>
            <person name="Kotiranta H."/>
            <person name="LaButti K.M."/>
            <person name="Lechner B.E."/>
            <person name="Liimatainen K."/>
            <person name="Lipzen A."/>
            <person name="Lukacs Z."/>
            <person name="Mihaltcheva S."/>
            <person name="Morgado L.N."/>
            <person name="Niskanen T."/>
            <person name="Noordeloos M.E."/>
            <person name="Ohm R.A."/>
            <person name="Ortiz-Santana B."/>
            <person name="Ovrebo C."/>
            <person name="Racz N."/>
            <person name="Riley R."/>
            <person name="Savchenko A."/>
            <person name="Shiryaev A."/>
            <person name="Soop K."/>
            <person name="Spirin V."/>
            <person name="Szebenyi C."/>
            <person name="Tomsovsky M."/>
            <person name="Tulloss R.E."/>
            <person name="Uehling J."/>
            <person name="Grigoriev I.V."/>
            <person name="Vagvolgyi C."/>
            <person name="Papp T."/>
            <person name="Martin F.M."/>
            <person name="Miettinen O."/>
            <person name="Hibbett D.S."/>
            <person name="Nagy L.G."/>
        </authorList>
    </citation>
    <scope>NUCLEOTIDE SEQUENCE [LARGE SCALE GENOMIC DNA]</scope>
    <source>
        <strain evidence="6 7">FP101781</strain>
    </source>
</reference>
<dbReference type="SMART" id="SM00398">
    <property type="entry name" value="HMG"/>
    <property type="match status" value="1"/>
</dbReference>
<evidence type="ECO:0000313" key="6">
    <source>
        <dbReference type="EMBL" id="TEB31741.1"/>
    </source>
</evidence>
<evidence type="ECO:0000256" key="3">
    <source>
        <dbReference type="PROSITE-ProRule" id="PRU00267"/>
    </source>
</evidence>
<keyword evidence="2 3" id="KW-0539">Nucleus</keyword>
<dbReference type="GO" id="GO:0000981">
    <property type="term" value="F:DNA-binding transcription factor activity, RNA polymerase II-specific"/>
    <property type="evidence" value="ECO:0007669"/>
    <property type="project" value="TreeGrafter"/>
</dbReference>
<evidence type="ECO:0000259" key="5">
    <source>
        <dbReference type="PROSITE" id="PS50118"/>
    </source>
</evidence>
<dbReference type="GO" id="GO:0005634">
    <property type="term" value="C:nucleus"/>
    <property type="evidence" value="ECO:0007669"/>
    <property type="project" value="UniProtKB-UniRule"/>
</dbReference>
<evidence type="ECO:0000256" key="1">
    <source>
        <dbReference type="ARBA" id="ARBA00023125"/>
    </source>
</evidence>
<dbReference type="InterPro" id="IPR009071">
    <property type="entry name" value="HMG_box_dom"/>
</dbReference>
<dbReference type="PROSITE" id="PS50118">
    <property type="entry name" value="HMG_BOX_2"/>
    <property type="match status" value="1"/>
</dbReference>
<dbReference type="InterPro" id="IPR051356">
    <property type="entry name" value="SOX/SOX-like_TF"/>
</dbReference>
<dbReference type="STRING" id="71717.A0A4Y7TCK7"/>
<accession>A0A4Y7TCK7</accession>
<feature type="compositionally biased region" description="Gly residues" evidence="4">
    <location>
        <begin position="190"/>
        <end position="207"/>
    </location>
</feature>
<dbReference type="PANTHER" id="PTHR45789">
    <property type="entry name" value="FI18025P1"/>
    <property type="match status" value="1"/>
</dbReference>
<dbReference type="InterPro" id="IPR036910">
    <property type="entry name" value="HMG_box_dom_sf"/>
</dbReference>
<feature type="domain" description="HMG box" evidence="5">
    <location>
        <begin position="112"/>
        <end position="181"/>
    </location>
</feature>
<dbReference type="AlphaFoldDB" id="A0A4Y7TCK7"/>
<comment type="caution">
    <text evidence="6">The sequence shown here is derived from an EMBL/GenBank/DDBJ whole genome shotgun (WGS) entry which is preliminary data.</text>
</comment>
<dbReference type="Pfam" id="PF00505">
    <property type="entry name" value="HMG_box"/>
    <property type="match status" value="1"/>
</dbReference>
<name>A0A4Y7TCK7_COPMI</name>
<keyword evidence="1 3" id="KW-0238">DNA-binding</keyword>
<protein>
    <recommendedName>
        <fullName evidence="5">HMG box domain-containing protein</fullName>
    </recommendedName>
</protein>
<evidence type="ECO:0000313" key="7">
    <source>
        <dbReference type="Proteomes" id="UP000298030"/>
    </source>
</evidence>
<feature type="region of interest" description="Disordered" evidence="4">
    <location>
        <begin position="43"/>
        <end position="63"/>
    </location>
</feature>
<gene>
    <name evidence="6" type="ORF">FA13DRAFT_1791481</name>
</gene>
<evidence type="ECO:0000256" key="2">
    <source>
        <dbReference type="ARBA" id="ARBA00023242"/>
    </source>
</evidence>
<feature type="region of interest" description="Disordered" evidence="4">
    <location>
        <begin position="173"/>
        <end position="217"/>
    </location>
</feature>
<dbReference type="PANTHER" id="PTHR45789:SF2">
    <property type="entry name" value="FI18025P1"/>
    <property type="match status" value="1"/>
</dbReference>
<sequence>MPVERTKSWNYQDPDLYSGQLVSWQAPIASFVEPTLSAKIVELPDDDDLPPLVDGPPPLVDAPPHYPLSAFAQAPPPPATFTFVAGPEDDDGAPSQRKRSPSHSKKRPENHIPRPPNAFILFRSSFIKAQHVSTTIETNHSTLSKIIGMTWKSMGEEDKAKWHDEAKKELEKHKKRFPKYAFKPQQTKGKGAGSRKGNSGDGGGGGTAKRRVREVEPKDDKRCAKIAELLLLGLKGGELNAKMEEFDRTHVPEIVTRFEAPITESHFKPEDATFRRGSSAPIEETELKIEQASFLPKSKTTKKPRRSVSEKPTRASTPAKAATPAPSIGSVQEQQQPVPAFGFTNFSFDAAPLHMAPAPIDPVFPGGLTIDTSTTMPSLTDMLQQDWSACSSPVSPMSPSPLSPSPSFSMPSTPGFEAQSPTFAHAQPSFTTQIDMQFGGNGMQKDFDYTQFNAPVYHQQQESFMSEPFIGMDNGYGFNPSMGQMEQGFGMGGYTGFEGVPQYAY</sequence>
<dbReference type="OrthoDB" id="6247875at2759"/>
<proteinExistence type="predicted"/>
<feature type="region of interest" description="Disordered" evidence="4">
    <location>
        <begin position="389"/>
        <end position="418"/>
    </location>
</feature>
<feature type="compositionally biased region" description="Low complexity" evidence="4">
    <location>
        <begin position="405"/>
        <end position="414"/>
    </location>
</feature>
<feature type="region of interest" description="Disordered" evidence="4">
    <location>
        <begin position="270"/>
        <end position="333"/>
    </location>
</feature>
<dbReference type="Gene3D" id="1.10.30.10">
    <property type="entry name" value="High mobility group box domain"/>
    <property type="match status" value="1"/>
</dbReference>
<feature type="region of interest" description="Disordered" evidence="4">
    <location>
        <begin position="77"/>
        <end position="116"/>
    </location>
</feature>
<dbReference type="CDD" id="cd01389">
    <property type="entry name" value="HMG-box_ROX1-like"/>
    <property type="match status" value="1"/>
</dbReference>
<feature type="compositionally biased region" description="Basic residues" evidence="4">
    <location>
        <begin position="96"/>
        <end position="106"/>
    </location>
</feature>
<dbReference type="SUPFAM" id="SSF47095">
    <property type="entry name" value="HMG-box"/>
    <property type="match status" value="1"/>
</dbReference>
<dbReference type="EMBL" id="QPFP01000018">
    <property type="protein sequence ID" value="TEB31741.1"/>
    <property type="molecule type" value="Genomic_DNA"/>
</dbReference>
<keyword evidence="7" id="KW-1185">Reference proteome</keyword>
<dbReference type="GO" id="GO:0000978">
    <property type="term" value="F:RNA polymerase II cis-regulatory region sequence-specific DNA binding"/>
    <property type="evidence" value="ECO:0007669"/>
    <property type="project" value="TreeGrafter"/>
</dbReference>
<dbReference type="Proteomes" id="UP000298030">
    <property type="component" value="Unassembled WGS sequence"/>
</dbReference>
<evidence type="ECO:0000256" key="4">
    <source>
        <dbReference type="SAM" id="MobiDB-lite"/>
    </source>
</evidence>